<keyword evidence="6 7" id="KW-0648">Protein biosynthesis</keyword>
<dbReference type="Pfam" id="PF01132">
    <property type="entry name" value="EFP"/>
    <property type="match status" value="1"/>
</dbReference>
<dbReference type="InterPro" id="IPR014722">
    <property type="entry name" value="Rib_uL2_dom2"/>
</dbReference>
<accession>A0A6M1RWH4</accession>
<evidence type="ECO:0000313" key="10">
    <source>
        <dbReference type="EMBL" id="NGO39122.1"/>
    </source>
</evidence>
<comment type="similarity">
    <text evidence="3 7">Belongs to the elongation factor P family.</text>
</comment>
<evidence type="ECO:0000313" key="11">
    <source>
        <dbReference type="Proteomes" id="UP000477311"/>
    </source>
</evidence>
<comment type="subcellular location">
    <subcellularLocation>
        <location evidence="1 7">Cytoplasm</location>
    </subcellularLocation>
</comment>
<dbReference type="AlphaFoldDB" id="A0A6M1RWH4"/>
<proteinExistence type="inferred from homology"/>
<comment type="caution">
    <text evidence="10">The sequence shown here is derived from an EMBL/GenBank/DDBJ whole genome shotgun (WGS) entry which is preliminary data.</text>
</comment>
<dbReference type="SMART" id="SM00841">
    <property type="entry name" value="Elong-fact-P_C"/>
    <property type="match status" value="1"/>
</dbReference>
<name>A0A6M1RWH4_9BACT</name>
<evidence type="ECO:0000256" key="1">
    <source>
        <dbReference type="ARBA" id="ARBA00004496"/>
    </source>
</evidence>
<dbReference type="EMBL" id="JAAKYA010000045">
    <property type="protein sequence ID" value="NGO39122.1"/>
    <property type="molecule type" value="Genomic_DNA"/>
</dbReference>
<dbReference type="InterPro" id="IPR020599">
    <property type="entry name" value="Transl_elong_fac_P/YeiP"/>
</dbReference>
<keyword evidence="11" id="KW-1185">Reference proteome</keyword>
<dbReference type="InterPro" id="IPR001059">
    <property type="entry name" value="Transl_elong_P/YeiP_cen"/>
</dbReference>
<dbReference type="InterPro" id="IPR012340">
    <property type="entry name" value="NA-bd_OB-fold"/>
</dbReference>
<dbReference type="InterPro" id="IPR011768">
    <property type="entry name" value="Transl_elongation_fac_P"/>
</dbReference>
<dbReference type="GO" id="GO:0043043">
    <property type="term" value="P:peptide biosynthetic process"/>
    <property type="evidence" value="ECO:0007669"/>
    <property type="project" value="InterPro"/>
</dbReference>
<dbReference type="Gene3D" id="2.40.50.140">
    <property type="entry name" value="Nucleic acid-binding proteins"/>
    <property type="match status" value="2"/>
</dbReference>
<evidence type="ECO:0000259" key="9">
    <source>
        <dbReference type="SMART" id="SM01185"/>
    </source>
</evidence>
<protein>
    <recommendedName>
        <fullName evidence="7">Elongation factor P</fullName>
        <shortName evidence="7">EF-P</shortName>
    </recommendedName>
</protein>
<dbReference type="CDD" id="cd04470">
    <property type="entry name" value="S1_EF-P_repeat_1"/>
    <property type="match status" value="1"/>
</dbReference>
<dbReference type="FunFam" id="2.40.50.140:FF:000004">
    <property type="entry name" value="Elongation factor P"/>
    <property type="match status" value="1"/>
</dbReference>
<dbReference type="UniPathway" id="UPA00345"/>
<dbReference type="InterPro" id="IPR013185">
    <property type="entry name" value="Transl_elong_KOW-like"/>
</dbReference>
<evidence type="ECO:0000256" key="3">
    <source>
        <dbReference type="ARBA" id="ARBA00009479"/>
    </source>
</evidence>
<sequence>MQTVLPSEFKKGMVLVLDGAPHVIEELQVTGTAQTKHKIHARLRHLRTGRFLERTFTDTERVPVAEVQHRTVQYSYAQGDEYVFLDSETFEELVLTADQVGDRRVFLKENEEYKALFLDGKLLDIVLPPQVTLTITETAPPIRGGSDATWKPAVLETGLEIMVPLFLDKGERVRVDTATRKYVGKESEKK</sequence>
<dbReference type="InterPro" id="IPR013852">
    <property type="entry name" value="Transl_elong_P/YeiP_CS"/>
</dbReference>
<dbReference type="SUPFAM" id="SSF50249">
    <property type="entry name" value="Nucleic acid-binding proteins"/>
    <property type="match status" value="2"/>
</dbReference>
<evidence type="ECO:0000256" key="2">
    <source>
        <dbReference type="ARBA" id="ARBA00004815"/>
    </source>
</evidence>
<evidence type="ECO:0000256" key="4">
    <source>
        <dbReference type="ARBA" id="ARBA00022490"/>
    </source>
</evidence>
<keyword evidence="5 7" id="KW-0251">Elongation factor</keyword>
<dbReference type="PROSITE" id="PS01275">
    <property type="entry name" value="EFP"/>
    <property type="match status" value="1"/>
</dbReference>
<dbReference type="SUPFAM" id="SSF50104">
    <property type="entry name" value="Translation proteins SH3-like domain"/>
    <property type="match status" value="1"/>
</dbReference>
<dbReference type="Pfam" id="PF09285">
    <property type="entry name" value="Elong-fact-P_C"/>
    <property type="match status" value="1"/>
</dbReference>
<reference evidence="10 11" key="1">
    <citation type="submission" date="2020-02" db="EMBL/GenBank/DDBJ databases">
        <title>Draft genome sequence of Limisphaera ngatamarikiensis NGM72.4T, a thermophilic Verrucomicrobia grouped in subdivision 3.</title>
        <authorList>
            <person name="Carere C.R."/>
            <person name="Steen J."/>
            <person name="Hugenholtz P."/>
            <person name="Stott M.B."/>
        </authorList>
    </citation>
    <scope>NUCLEOTIDE SEQUENCE [LARGE SCALE GENOMIC DNA]</scope>
    <source>
        <strain evidence="10 11">NGM72.4</strain>
    </source>
</reference>
<dbReference type="GO" id="GO:0003746">
    <property type="term" value="F:translation elongation factor activity"/>
    <property type="evidence" value="ECO:0007669"/>
    <property type="project" value="UniProtKB-UniRule"/>
</dbReference>
<dbReference type="CDD" id="cd05794">
    <property type="entry name" value="S1_EF-P_repeat_2"/>
    <property type="match status" value="1"/>
</dbReference>
<evidence type="ECO:0000256" key="6">
    <source>
        <dbReference type="ARBA" id="ARBA00022917"/>
    </source>
</evidence>
<dbReference type="FunFam" id="2.40.50.140:FF:000009">
    <property type="entry name" value="Elongation factor P"/>
    <property type="match status" value="1"/>
</dbReference>
<dbReference type="InterPro" id="IPR008991">
    <property type="entry name" value="Translation_prot_SH3-like_sf"/>
</dbReference>
<dbReference type="PANTHER" id="PTHR30053">
    <property type="entry name" value="ELONGATION FACTOR P"/>
    <property type="match status" value="1"/>
</dbReference>
<dbReference type="PIRSF" id="PIRSF005901">
    <property type="entry name" value="EF-P"/>
    <property type="match status" value="1"/>
</dbReference>
<evidence type="ECO:0000256" key="5">
    <source>
        <dbReference type="ARBA" id="ARBA00022768"/>
    </source>
</evidence>
<gene>
    <name evidence="7" type="primary">efp</name>
    <name evidence="10" type="ORF">G4L39_06880</name>
</gene>
<comment type="pathway">
    <text evidence="2 7">Protein biosynthesis; polypeptide chain elongation.</text>
</comment>
<dbReference type="SMART" id="SM01185">
    <property type="entry name" value="EFP"/>
    <property type="match status" value="1"/>
</dbReference>
<dbReference type="HAMAP" id="MF_00141">
    <property type="entry name" value="EF_P"/>
    <property type="match status" value="1"/>
</dbReference>
<evidence type="ECO:0000256" key="7">
    <source>
        <dbReference type="HAMAP-Rule" id="MF_00141"/>
    </source>
</evidence>
<feature type="domain" description="Elongation factor P C-terminal" evidence="8">
    <location>
        <begin position="131"/>
        <end position="185"/>
    </location>
</feature>
<dbReference type="Gene3D" id="2.30.30.30">
    <property type="match status" value="1"/>
</dbReference>
<evidence type="ECO:0000259" key="8">
    <source>
        <dbReference type="SMART" id="SM00841"/>
    </source>
</evidence>
<dbReference type="NCBIfam" id="NF001810">
    <property type="entry name" value="PRK00529.1"/>
    <property type="match status" value="1"/>
</dbReference>
<dbReference type="InterPro" id="IPR015365">
    <property type="entry name" value="Elong-fact-P_C"/>
</dbReference>
<dbReference type="Proteomes" id="UP000477311">
    <property type="component" value="Unassembled WGS sequence"/>
</dbReference>
<dbReference type="RefSeq" id="WP_165106949.1">
    <property type="nucleotide sequence ID" value="NZ_JAAKYA010000045.1"/>
</dbReference>
<dbReference type="PANTHER" id="PTHR30053:SF14">
    <property type="entry name" value="TRANSLATION ELONGATION FACTOR KOW-LIKE DOMAIN-CONTAINING PROTEIN"/>
    <property type="match status" value="1"/>
</dbReference>
<keyword evidence="4 7" id="KW-0963">Cytoplasm</keyword>
<organism evidence="10 11">
    <name type="scientific">Limisphaera ngatamarikiensis</name>
    <dbReference type="NCBI Taxonomy" id="1324935"/>
    <lineage>
        <taxon>Bacteria</taxon>
        <taxon>Pseudomonadati</taxon>
        <taxon>Verrucomicrobiota</taxon>
        <taxon>Verrucomicrobiia</taxon>
        <taxon>Limisphaerales</taxon>
        <taxon>Limisphaeraceae</taxon>
        <taxon>Limisphaera</taxon>
    </lineage>
</organism>
<comment type="function">
    <text evidence="7">Involved in peptide bond synthesis. Stimulates efficient translation and peptide-bond synthesis on native or reconstituted 70S ribosomes in vitro. Probably functions indirectly by altering the affinity of the ribosome for aminoacyl-tRNA, thus increasing their reactivity as acceptors for peptidyl transferase.</text>
</comment>
<dbReference type="GO" id="GO:0005829">
    <property type="term" value="C:cytosol"/>
    <property type="evidence" value="ECO:0007669"/>
    <property type="project" value="UniProtKB-ARBA"/>
</dbReference>
<feature type="domain" description="Translation elongation factor P/YeiP central" evidence="9">
    <location>
        <begin position="69"/>
        <end position="123"/>
    </location>
</feature>
<dbReference type="Pfam" id="PF08207">
    <property type="entry name" value="EFP_N"/>
    <property type="match status" value="1"/>
</dbReference>